<feature type="region of interest" description="Disordered" evidence="1">
    <location>
        <begin position="304"/>
        <end position="333"/>
    </location>
</feature>
<organism evidence="3">
    <name type="scientific">Cladocopium goreaui</name>
    <dbReference type="NCBI Taxonomy" id="2562237"/>
    <lineage>
        <taxon>Eukaryota</taxon>
        <taxon>Sar</taxon>
        <taxon>Alveolata</taxon>
        <taxon>Dinophyceae</taxon>
        <taxon>Suessiales</taxon>
        <taxon>Symbiodiniaceae</taxon>
        <taxon>Cladocopium</taxon>
    </lineage>
</organism>
<dbReference type="EMBL" id="CAMXCT010006779">
    <property type="protein sequence ID" value="CAI4019931.1"/>
    <property type="molecule type" value="Genomic_DNA"/>
</dbReference>
<dbReference type="CDD" id="cd02142">
    <property type="entry name" value="McbC_SagB-like_oxidoreductase"/>
    <property type="match status" value="1"/>
</dbReference>
<dbReference type="EMBL" id="CAMXCT020006779">
    <property type="protein sequence ID" value="CAL1173306.1"/>
    <property type="molecule type" value="Genomic_DNA"/>
</dbReference>
<dbReference type="Pfam" id="PF00881">
    <property type="entry name" value="Nitroreductase"/>
    <property type="match status" value="1"/>
</dbReference>
<sequence>MISWRGLALGIGGACAQPEIFAPLVEELGKGMAQELKGRLADVLRYHWRSKHFLDVQATLPETLDWSTQPSPWRSYLGAPAVRLPTALPDAVSADSVPLSLNSLGSFLRLGAGISAWKSYDGVHAWALRVAPSSGNLQTTEVHLVLPPLEGLAPVTAAYHYQPEMHHLELRLEAPQELVGGHQSSASGFLVILSSLCVREAWKYGERALRSCHLNLGHMLQALSVSCELHGWIMEEASGALILDPVLRRILDVQDETPELALWVTTGSEGSVPAMAWAEELMAVYQQAQLKSLGASQGTAVPATASEPQVALQDMGNPNVSSEEYQKNMDKQL</sequence>
<evidence type="ECO:0000259" key="2">
    <source>
        <dbReference type="Pfam" id="PF00881"/>
    </source>
</evidence>
<dbReference type="EMBL" id="CAMXCT030006779">
    <property type="protein sequence ID" value="CAL4807243.1"/>
    <property type="molecule type" value="Genomic_DNA"/>
</dbReference>
<reference evidence="3" key="1">
    <citation type="submission" date="2022-10" db="EMBL/GenBank/DDBJ databases">
        <authorList>
            <person name="Chen Y."/>
            <person name="Dougan E. K."/>
            <person name="Chan C."/>
            <person name="Rhodes N."/>
            <person name="Thang M."/>
        </authorList>
    </citation>
    <scope>NUCLEOTIDE SEQUENCE</scope>
</reference>
<dbReference type="InterPro" id="IPR029479">
    <property type="entry name" value="Nitroreductase"/>
</dbReference>
<proteinExistence type="predicted"/>
<name>A0A9P1GSD2_9DINO</name>
<dbReference type="AlphaFoldDB" id="A0A9P1GSD2"/>
<dbReference type="OrthoDB" id="431422at2759"/>
<feature type="domain" description="Nitroreductase" evidence="2">
    <location>
        <begin position="126"/>
        <end position="265"/>
    </location>
</feature>
<keyword evidence="6" id="KW-1185">Reference proteome</keyword>
<dbReference type="InterPro" id="IPR000415">
    <property type="entry name" value="Nitroreductase-like"/>
</dbReference>
<protein>
    <submittedName>
        <fullName evidence="5">Nitroreductase</fullName>
    </submittedName>
</protein>
<dbReference type="Proteomes" id="UP001152797">
    <property type="component" value="Unassembled WGS sequence"/>
</dbReference>
<evidence type="ECO:0000313" key="3">
    <source>
        <dbReference type="EMBL" id="CAI4019931.1"/>
    </source>
</evidence>
<evidence type="ECO:0000313" key="6">
    <source>
        <dbReference type="Proteomes" id="UP001152797"/>
    </source>
</evidence>
<feature type="compositionally biased region" description="Basic and acidic residues" evidence="1">
    <location>
        <begin position="324"/>
        <end position="333"/>
    </location>
</feature>
<dbReference type="PANTHER" id="PTHR42741:SF3">
    <property type="entry name" value="NITROREDUCTASE FAMILY PROTEIN"/>
    <property type="match status" value="1"/>
</dbReference>
<gene>
    <name evidence="3" type="ORF">C1SCF055_LOCUS44387</name>
</gene>
<dbReference type="SUPFAM" id="SSF55469">
    <property type="entry name" value="FMN-dependent nitroreductase-like"/>
    <property type="match status" value="1"/>
</dbReference>
<evidence type="ECO:0000256" key="1">
    <source>
        <dbReference type="SAM" id="MobiDB-lite"/>
    </source>
</evidence>
<dbReference type="Gene3D" id="3.40.109.10">
    <property type="entry name" value="NADH Oxidase"/>
    <property type="match status" value="1"/>
</dbReference>
<dbReference type="PANTHER" id="PTHR42741">
    <property type="entry name" value="NITROREDUCTASE FAMILY PROTEIN"/>
    <property type="match status" value="1"/>
</dbReference>
<dbReference type="GO" id="GO:0016491">
    <property type="term" value="F:oxidoreductase activity"/>
    <property type="evidence" value="ECO:0007669"/>
    <property type="project" value="InterPro"/>
</dbReference>
<evidence type="ECO:0000313" key="4">
    <source>
        <dbReference type="EMBL" id="CAL1173306.1"/>
    </source>
</evidence>
<reference evidence="4" key="2">
    <citation type="submission" date="2024-04" db="EMBL/GenBank/DDBJ databases">
        <authorList>
            <person name="Chen Y."/>
            <person name="Shah S."/>
            <person name="Dougan E. K."/>
            <person name="Thang M."/>
            <person name="Chan C."/>
        </authorList>
    </citation>
    <scope>NUCLEOTIDE SEQUENCE [LARGE SCALE GENOMIC DNA]</scope>
</reference>
<evidence type="ECO:0000313" key="5">
    <source>
        <dbReference type="EMBL" id="CAL4807243.1"/>
    </source>
</evidence>
<comment type="caution">
    <text evidence="3">The sequence shown here is derived from an EMBL/GenBank/DDBJ whole genome shotgun (WGS) entry which is preliminary data.</text>
</comment>
<accession>A0A9P1GSD2</accession>